<dbReference type="InterPro" id="IPR011060">
    <property type="entry name" value="RibuloseP-bd_barrel"/>
</dbReference>
<dbReference type="CDD" id="cd04724">
    <property type="entry name" value="Tryptophan_synthase_alpha"/>
    <property type="match status" value="1"/>
</dbReference>
<comment type="similarity">
    <text evidence="9 10">Belongs to the TrpA family.</text>
</comment>
<dbReference type="Gene3D" id="3.20.20.70">
    <property type="entry name" value="Aldolase class I"/>
    <property type="match status" value="1"/>
</dbReference>
<dbReference type="SUPFAM" id="SSF51366">
    <property type="entry name" value="Ribulose-phoshate binding barrel"/>
    <property type="match status" value="1"/>
</dbReference>
<dbReference type="InterPro" id="IPR013785">
    <property type="entry name" value="Aldolase_TIM"/>
</dbReference>
<evidence type="ECO:0000313" key="12">
    <source>
        <dbReference type="Proteomes" id="UP000185744"/>
    </source>
</evidence>
<dbReference type="FunCoup" id="A0A1Q6DSD0">
    <property type="interactions" value="83"/>
</dbReference>
<evidence type="ECO:0000256" key="10">
    <source>
        <dbReference type="RuleBase" id="RU003662"/>
    </source>
</evidence>
<reference evidence="11" key="1">
    <citation type="submission" date="2016-12" db="EMBL/GenBank/DDBJ databases">
        <title>Discovery of methanogenic haloarchaea.</title>
        <authorList>
            <person name="Sorokin D.Y."/>
            <person name="Makarova K.S."/>
            <person name="Abbas B."/>
            <person name="Ferrer M."/>
            <person name="Golyshin P.N."/>
        </authorList>
    </citation>
    <scope>NUCLEOTIDE SEQUENCE [LARGE SCALE GENOMIC DNA]</scope>
    <source>
        <strain evidence="11">HMET1</strain>
    </source>
</reference>
<dbReference type="STRING" id="1903181.BTN85_1901"/>
<accession>A0A1Q6DSD0</accession>
<proteinExistence type="inferred from homology"/>
<gene>
    <name evidence="9" type="primary">trpA</name>
    <name evidence="11" type="ORF">BTN85_1901</name>
</gene>
<evidence type="ECO:0000256" key="6">
    <source>
        <dbReference type="ARBA" id="ARBA00023141"/>
    </source>
</evidence>
<dbReference type="PANTHER" id="PTHR43406">
    <property type="entry name" value="TRYPTOPHAN SYNTHASE, ALPHA CHAIN"/>
    <property type="match status" value="1"/>
</dbReference>
<evidence type="ECO:0000256" key="4">
    <source>
        <dbReference type="ARBA" id="ARBA00022605"/>
    </source>
</evidence>
<comment type="function">
    <text evidence="1 9">The alpha subunit is responsible for the aldol cleavage of indoleglycerol phosphate to indole and glyceraldehyde 3-phosphate.</text>
</comment>
<keyword evidence="5 9" id="KW-0822">Tryptophan biosynthesis</keyword>
<protein>
    <recommendedName>
        <fullName evidence="9">Tryptophan synthase alpha chain</fullName>
        <ecNumber evidence="9">4.2.1.20</ecNumber>
    </recommendedName>
</protein>
<comment type="caution">
    <text evidence="11">The sequence shown here is derived from an EMBL/GenBank/DDBJ whole genome shotgun (WGS) entry which is preliminary data.</text>
</comment>
<dbReference type="EC" id="4.2.1.20" evidence="9"/>
<keyword evidence="4 9" id="KW-0028">Amino-acid biosynthesis</keyword>
<dbReference type="Pfam" id="PF00290">
    <property type="entry name" value="Trp_syntA"/>
    <property type="match status" value="1"/>
</dbReference>
<dbReference type="InParanoid" id="A0A1Q6DSD0"/>
<evidence type="ECO:0000256" key="9">
    <source>
        <dbReference type="HAMAP-Rule" id="MF_00131"/>
    </source>
</evidence>
<evidence type="ECO:0000256" key="2">
    <source>
        <dbReference type="ARBA" id="ARBA00004733"/>
    </source>
</evidence>
<dbReference type="UniPathway" id="UPA00035">
    <property type="reaction ID" value="UER00044"/>
</dbReference>
<evidence type="ECO:0000313" key="11">
    <source>
        <dbReference type="EMBL" id="OKY77253.1"/>
    </source>
</evidence>
<dbReference type="GO" id="GO:0004834">
    <property type="term" value="F:tryptophan synthase activity"/>
    <property type="evidence" value="ECO:0007669"/>
    <property type="project" value="UniProtKB-UniRule"/>
</dbReference>
<feature type="active site" description="Proton acceptor" evidence="9">
    <location>
        <position position="43"/>
    </location>
</feature>
<dbReference type="FunFam" id="3.20.20.70:FF:000037">
    <property type="entry name" value="Tryptophan synthase alpha chain"/>
    <property type="match status" value="1"/>
</dbReference>
<dbReference type="HAMAP" id="MF_00131">
    <property type="entry name" value="Trp_synth_alpha"/>
    <property type="match status" value="1"/>
</dbReference>
<dbReference type="AlphaFoldDB" id="A0A1Q6DSD0"/>
<name>A0A1Q6DSD0_METT1</name>
<dbReference type="NCBIfam" id="TIGR00262">
    <property type="entry name" value="trpA"/>
    <property type="match status" value="1"/>
</dbReference>
<dbReference type="InterPro" id="IPR002028">
    <property type="entry name" value="Trp_synthase_suA"/>
</dbReference>
<evidence type="ECO:0000256" key="5">
    <source>
        <dbReference type="ARBA" id="ARBA00022822"/>
    </source>
</evidence>
<keyword evidence="12" id="KW-1185">Reference proteome</keyword>
<dbReference type="GO" id="GO:0005829">
    <property type="term" value="C:cytosol"/>
    <property type="evidence" value="ECO:0007669"/>
    <property type="project" value="TreeGrafter"/>
</dbReference>
<organism evidence="11 12">
    <name type="scientific">Methanohalarchaeum thermophilum</name>
    <dbReference type="NCBI Taxonomy" id="1903181"/>
    <lineage>
        <taxon>Archaea</taxon>
        <taxon>Methanobacteriati</taxon>
        <taxon>Methanobacteriota</taxon>
        <taxon>Methanonatronarchaeia</taxon>
        <taxon>Methanonatronarchaeales</taxon>
        <taxon>Methanonatronarchaeaceae</taxon>
        <taxon>Candidatus Methanohalarchaeum</taxon>
    </lineage>
</organism>
<keyword evidence="6 9" id="KW-0057">Aromatic amino acid biosynthesis</keyword>
<evidence type="ECO:0000256" key="1">
    <source>
        <dbReference type="ARBA" id="ARBA00003365"/>
    </source>
</evidence>
<dbReference type="Proteomes" id="UP000185744">
    <property type="component" value="Unassembled WGS sequence"/>
</dbReference>
<comment type="pathway">
    <text evidence="2 9">Amino-acid biosynthesis; L-tryptophan biosynthesis; L-tryptophan from chorismate: step 5/5.</text>
</comment>
<sequence>MNELKKSFQDGAFIPYIVAGDPDYKKSLEIAKKIIDAGADALEIGIPFTDPAADGPTIQKAYARSLNNGFKVKQIYQYIKEIRKYSDIPIILLTYYNIVYNQGIENFYQKTEKIGVNGVIIADMPPEESKQVTKKIKDKKINQIFLVAPTTTEKRIKTISEKGSGFIYVVSRLGVTGKRKNFQETTKKLIKKVKSNTDLPVAVGFGITKPSHVKKARKAGADGVIVGSAIVDKIEKNKKNQQITQYIKKMKQKI</sequence>
<comment type="subunit">
    <text evidence="3 9">Tetramer of two alpha and two beta chains.</text>
</comment>
<keyword evidence="7 9" id="KW-0456">Lyase</keyword>
<comment type="catalytic activity">
    <reaction evidence="8 9">
        <text>(1S,2R)-1-C-(indol-3-yl)glycerol 3-phosphate + L-serine = D-glyceraldehyde 3-phosphate + L-tryptophan + H2O</text>
        <dbReference type="Rhea" id="RHEA:10532"/>
        <dbReference type="ChEBI" id="CHEBI:15377"/>
        <dbReference type="ChEBI" id="CHEBI:33384"/>
        <dbReference type="ChEBI" id="CHEBI:57912"/>
        <dbReference type="ChEBI" id="CHEBI:58866"/>
        <dbReference type="ChEBI" id="CHEBI:59776"/>
        <dbReference type="EC" id="4.2.1.20"/>
    </reaction>
</comment>
<evidence type="ECO:0000256" key="7">
    <source>
        <dbReference type="ARBA" id="ARBA00023239"/>
    </source>
</evidence>
<dbReference type="PANTHER" id="PTHR43406:SF1">
    <property type="entry name" value="TRYPTOPHAN SYNTHASE ALPHA CHAIN, CHLOROPLASTIC"/>
    <property type="match status" value="1"/>
</dbReference>
<dbReference type="EMBL" id="MSDW01000002">
    <property type="protein sequence ID" value="OKY77253.1"/>
    <property type="molecule type" value="Genomic_DNA"/>
</dbReference>
<feature type="active site" description="Proton acceptor" evidence="9">
    <location>
        <position position="54"/>
    </location>
</feature>
<evidence type="ECO:0000256" key="3">
    <source>
        <dbReference type="ARBA" id="ARBA00011270"/>
    </source>
</evidence>
<evidence type="ECO:0000256" key="8">
    <source>
        <dbReference type="ARBA" id="ARBA00049047"/>
    </source>
</evidence>